<keyword evidence="2" id="KW-1185">Reference proteome</keyword>
<proteinExistence type="predicted"/>
<dbReference type="EMBL" id="JACAZI010000002">
    <property type="protein sequence ID" value="KAF7368762.1"/>
    <property type="molecule type" value="Genomic_DNA"/>
</dbReference>
<name>A0A8H6Z0U8_9AGAR</name>
<protein>
    <submittedName>
        <fullName evidence="1">Uncharacterized protein</fullName>
    </submittedName>
</protein>
<dbReference type="AlphaFoldDB" id="A0A8H6Z0U8"/>
<organism evidence="1 2">
    <name type="scientific">Mycena venus</name>
    <dbReference type="NCBI Taxonomy" id="2733690"/>
    <lineage>
        <taxon>Eukaryota</taxon>
        <taxon>Fungi</taxon>
        <taxon>Dikarya</taxon>
        <taxon>Basidiomycota</taxon>
        <taxon>Agaricomycotina</taxon>
        <taxon>Agaricomycetes</taxon>
        <taxon>Agaricomycetidae</taxon>
        <taxon>Agaricales</taxon>
        <taxon>Marasmiineae</taxon>
        <taxon>Mycenaceae</taxon>
        <taxon>Mycena</taxon>
    </lineage>
</organism>
<reference evidence="1" key="1">
    <citation type="submission" date="2020-05" db="EMBL/GenBank/DDBJ databases">
        <title>Mycena genomes resolve the evolution of fungal bioluminescence.</title>
        <authorList>
            <person name="Tsai I.J."/>
        </authorList>
    </citation>
    <scope>NUCLEOTIDE SEQUENCE</scope>
    <source>
        <strain evidence="1">CCC161011</strain>
    </source>
</reference>
<gene>
    <name evidence="1" type="ORF">MVEN_00201300</name>
</gene>
<evidence type="ECO:0000313" key="2">
    <source>
        <dbReference type="Proteomes" id="UP000620124"/>
    </source>
</evidence>
<dbReference type="OrthoDB" id="3028153at2759"/>
<evidence type="ECO:0000313" key="1">
    <source>
        <dbReference type="EMBL" id="KAF7368762.1"/>
    </source>
</evidence>
<sequence>MAISSLTSTPTSLSKGILLIIWPAAGEQALNAAFFSAEPNPVAIELFQVHTGQQIGLSLHTDAKITGTLEDASKEFKATFAAVREARDGVLRTNAEKMASTLREAHAGEASDEIVRLARF</sequence>
<dbReference type="Proteomes" id="UP000620124">
    <property type="component" value="Unassembled WGS sequence"/>
</dbReference>
<accession>A0A8H6Z0U8</accession>
<comment type="caution">
    <text evidence="1">The sequence shown here is derived from an EMBL/GenBank/DDBJ whole genome shotgun (WGS) entry which is preliminary data.</text>
</comment>